<evidence type="ECO:0000256" key="5">
    <source>
        <dbReference type="ARBA" id="ARBA00023002"/>
    </source>
</evidence>
<name>A0A9P6RPL4_9FUNG</name>
<sequence length="880" mass="100713">MLRVRTQFKHLLYLLVFGYSCSIWLLGFSTKKPLHIPTHSSFSSLRHASLSSTARFTTQHLQEPDESLMAFIRKMPLKERFEVERRIGGHRRGYPYFKGGAQAHQQQQQQQQQLDVFDSQKCPGSWPVHYMKMIRDQKQRLEPRRFIVHTCKDRTQVKVGERGGVCGSISDRLMAAASLFTVSLLTDREFLIDWQDEAGHDSLNSSLRSPFLNLQSAHPLDIQPDSDKDTPQPISISLSDWDAADLDTVFDIRSQSKHLNSRRRRPSDSRRDSKVTKDIRSHLVAAPQLKIDLNRGLVQRIFTDPSYSDQLKSMGLQQHNAYDCVLSFLLRPTLSTQSLITQYRAVFQTLGVTTIGIHLPSFSHVSSSGKDPQDFSDEHQRSVSCAVDLSRAIKMETKSLDERFLYVILTDSDQKRKQVQREYGHSLNLIFPPNPPRKPLAQEQRDQRDDSRAPYEEDEASVVLNSYLFSETDYQIVSRSLADTLQDRQWPCQTRLYSSAPLRVATVSLRSPARIAKYTALGVVAAAAATYWSLPSKPGVECEAQTQPLKMSSKAIEDRKRKLEELNEDSPMRLRMEQFVKQMQAEVTAGLEKVDGQGKFKVDHWTRPDGGDGISMVLQGGRVFEKAGVGVSVVYGMLPPAAVAQMRAQHPNIGKTDKELPFFATGISCVIHPINPNAPTVHFNYRYFELGSDEKGEPLSWWFGGGCDLTPTKLYEEDAVHFHKTIKEACDKHDPRYYKDFKKWCDDYFYIQHRGERRGIGGIFFDDLDDKSADELFAFVKTCGNAFLKQYVPIVERRKNMPFTEEDKHWQQLRRGRYVEFNLVYDRGTKFGLLTPGARIESILMSMPLTARWEYMQEPDVKAHGKLMEVLRAPKDWVPL</sequence>
<dbReference type="GO" id="GO:0004109">
    <property type="term" value="F:coproporphyrinogen oxidase activity"/>
    <property type="evidence" value="ECO:0007669"/>
    <property type="project" value="UniProtKB-EC"/>
</dbReference>
<dbReference type="EMBL" id="JAAAIP010000112">
    <property type="protein sequence ID" value="KAG0325484.1"/>
    <property type="molecule type" value="Genomic_DNA"/>
</dbReference>
<feature type="region of interest" description="Disordered" evidence="8">
    <location>
        <begin position="427"/>
        <end position="458"/>
    </location>
</feature>
<dbReference type="AlphaFoldDB" id="A0A9P6RPL4"/>
<dbReference type="NCBIfam" id="NF003727">
    <property type="entry name" value="PRK05330.1"/>
    <property type="match status" value="1"/>
</dbReference>
<dbReference type="GO" id="GO:0006782">
    <property type="term" value="P:protoporphyrinogen IX biosynthetic process"/>
    <property type="evidence" value="ECO:0007669"/>
    <property type="project" value="TreeGrafter"/>
</dbReference>
<comment type="similarity">
    <text evidence="2">Belongs to the aerobic coproporphyrinogen-III oxidase family.</text>
</comment>
<evidence type="ECO:0000256" key="7">
    <source>
        <dbReference type="ARBA" id="ARBA00023244"/>
    </source>
</evidence>
<dbReference type="OrthoDB" id="15318at2759"/>
<comment type="subunit">
    <text evidence="3">Homodimer.</text>
</comment>
<evidence type="ECO:0000256" key="4">
    <source>
        <dbReference type="ARBA" id="ARBA00012869"/>
    </source>
</evidence>
<evidence type="ECO:0000256" key="9">
    <source>
        <dbReference type="SAM" id="Phobius"/>
    </source>
</evidence>
<dbReference type="PROSITE" id="PS51257">
    <property type="entry name" value="PROKAR_LIPOPROTEIN"/>
    <property type="match status" value="1"/>
</dbReference>
<keyword evidence="9" id="KW-0812">Transmembrane</keyword>
<keyword evidence="7" id="KW-0627">Porphyrin biosynthesis</keyword>
<dbReference type="EC" id="1.3.3.3" evidence="4"/>
<dbReference type="PROSITE" id="PS01021">
    <property type="entry name" value="COPROGEN_OXIDASE"/>
    <property type="match status" value="1"/>
</dbReference>
<comment type="caution">
    <text evidence="10">The sequence shown here is derived from an EMBL/GenBank/DDBJ whole genome shotgun (WGS) entry which is preliminary data.</text>
</comment>
<reference evidence="10" key="1">
    <citation type="journal article" date="2020" name="Fungal Divers.">
        <title>Resolving the Mortierellaceae phylogeny through synthesis of multi-gene phylogenetics and phylogenomics.</title>
        <authorList>
            <person name="Vandepol N."/>
            <person name="Liber J."/>
            <person name="Desiro A."/>
            <person name="Na H."/>
            <person name="Kennedy M."/>
            <person name="Barry K."/>
            <person name="Grigoriev I.V."/>
            <person name="Miller A.N."/>
            <person name="O'Donnell K."/>
            <person name="Stajich J.E."/>
            <person name="Bonito G."/>
        </authorList>
    </citation>
    <scope>NUCLEOTIDE SEQUENCE</scope>
    <source>
        <strain evidence="10">REB-010B</strain>
    </source>
</reference>
<gene>
    <name evidence="10" type="primary">HEM13_2</name>
    <name evidence="10" type="ORF">BGZ99_000614</name>
</gene>
<evidence type="ECO:0000256" key="3">
    <source>
        <dbReference type="ARBA" id="ARBA00011738"/>
    </source>
</evidence>
<feature type="region of interest" description="Disordered" evidence="8">
    <location>
        <begin position="257"/>
        <end position="276"/>
    </location>
</feature>
<protein>
    <recommendedName>
        <fullName evidence="4">coproporphyrinogen oxidase</fullName>
        <ecNumber evidence="4">1.3.3.3</ecNumber>
    </recommendedName>
</protein>
<dbReference type="PRINTS" id="PR00073">
    <property type="entry name" value="COPRGNOXDASE"/>
</dbReference>
<comment type="pathway">
    <text evidence="1">Porphyrin-containing compound metabolism; protoporphyrin-IX biosynthesis; protoporphyrinogen-IX from coproporphyrinogen-III (O2 route): step 1/1.</text>
</comment>
<feature type="transmembrane region" description="Helical" evidence="9">
    <location>
        <begin position="12"/>
        <end position="30"/>
    </location>
</feature>
<dbReference type="PANTHER" id="PTHR10755">
    <property type="entry name" value="COPROPORPHYRINOGEN III OXIDASE, MITOCHONDRIAL"/>
    <property type="match status" value="1"/>
</dbReference>
<dbReference type="Proteomes" id="UP000738325">
    <property type="component" value="Unassembled WGS sequence"/>
</dbReference>
<evidence type="ECO:0000256" key="2">
    <source>
        <dbReference type="ARBA" id="ARBA00010644"/>
    </source>
</evidence>
<dbReference type="GO" id="GO:0005737">
    <property type="term" value="C:cytoplasm"/>
    <property type="evidence" value="ECO:0007669"/>
    <property type="project" value="TreeGrafter"/>
</dbReference>
<dbReference type="InterPro" id="IPR036406">
    <property type="entry name" value="Coprogen_oxidase_aer_sf"/>
</dbReference>
<feature type="compositionally biased region" description="Basic and acidic residues" evidence="8">
    <location>
        <begin position="443"/>
        <end position="455"/>
    </location>
</feature>
<dbReference type="SUPFAM" id="SSF102886">
    <property type="entry name" value="Coproporphyrinogen III oxidase"/>
    <property type="match status" value="1"/>
</dbReference>
<dbReference type="Gene3D" id="3.40.1500.10">
    <property type="entry name" value="Coproporphyrinogen III oxidase, aerobic"/>
    <property type="match status" value="1"/>
</dbReference>
<feature type="compositionally biased region" description="Basic and acidic residues" evidence="8">
    <location>
        <begin position="266"/>
        <end position="276"/>
    </location>
</feature>
<accession>A0A9P6RPL4</accession>
<organism evidence="10 11">
    <name type="scientific">Dissophora globulifera</name>
    <dbReference type="NCBI Taxonomy" id="979702"/>
    <lineage>
        <taxon>Eukaryota</taxon>
        <taxon>Fungi</taxon>
        <taxon>Fungi incertae sedis</taxon>
        <taxon>Mucoromycota</taxon>
        <taxon>Mortierellomycotina</taxon>
        <taxon>Mortierellomycetes</taxon>
        <taxon>Mortierellales</taxon>
        <taxon>Mortierellaceae</taxon>
        <taxon>Dissophora</taxon>
    </lineage>
</organism>
<keyword evidence="11" id="KW-1185">Reference proteome</keyword>
<keyword evidence="9" id="KW-0472">Membrane</keyword>
<evidence type="ECO:0000256" key="6">
    <source>
        <dbReference type="ARBA" id="ARBA00023133"/>
    </source>
</evidence>
<keyword evidence="5" id="KW-0560">Oxidoreductase</keyword>
<dbReference type="Pfam" id="PF01218">
    <property type="entry name" value="Coprogen_oxidas"/>
    <property type="match status" value="1"/>
</dbReference>
<evidence type="ECO:0000256" key="1">
    <source>
        <dbReference type="ARBA" id="ARBA00005168"/>
    </source>
</evidence>
<dbReference type="InterPro" id="IPR018375">
    <property type="entry name" value="Coprogen_oxidase_CS"/>
</dbReference>
<proteinExistence type="inferred from homology"/>
<evidence type="ECO:0000256" key="8">
    <source>
        <dbReference type="SAM" id="MobiDB-lite"/>
    </source>
</evidence>
<keyword evidence="9" id="KW-1133">Transmembrane helix</keyword>
<evidence type="ECO:0000313" key="11">
    <source>
        <dbReference type="Proteomes" id="UP000738325"/>
    </source>
</evidence>
<dbReference type="InterPro" id="IPR001260">
    <property type="entry name" value="Coprogen_oxidase_aer"/>
</dbReference>
<evidence type="ECO:0000313" key="10">
    <source>
        <dbReference type="EMBL" id="KAG0325484.1"/>
    </source>
</evidence>
<dbReference type="PANTHER" id="PTHR10755:SF0">
    <property type="entry name" value="OXYGEN-DEPENDENT COPROPORPHYRINOGEN-III OXIDASE, MITOCHONDRIAL"/>
    <property type="match status" value="1"/>
</dbReference>
<dbReference type="FunFam" id="3.40.1500.10:FF:000002">
    <property type="entry name" value="oxygen-dependent coproporphyrinogen-III oxidase, mitochondrial"/>
    <property type="match status" value="1"/>
</dbReference>
<keyword evidence="6" id="KW-0350">Heme biosynthesis</keyword>